<evidence type="ECO:0000313" key="4">
    <source>
        <dbReference type="Proteomes" id="UP001210211"/>
    </source>
</evidence>
<proteinExistence type="predicted"/>
<organism evidence="3 4">
    <name type="scientific">Rhynchospora tenuis</name>
    <dbReference type="NCBI Taxonomy" id="198213"/>
    <lineage>
        <taxon>Eukaryota</taxon>
        <taxon>Viridiplantae</taxon>
        <taxon>Streptophyta</taxon>
        <taxon>Embryophyta</taxon>
        <taxon>Tracheophyta</taxon>
        <taxon>Spermatophyta</taxon>
        <taxon>Magnoliopsida</taxon>
        <taxon>Liliopsida</taxon>
        <taxon>Poales</taxon>
        <taxon>Cyperaceae</taxon>
        <taxon>Cyperoideae</taxon>
        <taxon>Rhynchosporeae</taxon>
        <taxon>Rhynchospora</taxon>
    </lineage>
</organism>
<evidence type="ECO:0000313" key="3">
    <source>
        <dbReference type="EMBL" id="KAJ3705232.1"/>
    </source>
</evidence>
<accession>A0AAD5ZWG5</accession>
<feature type="domain" description="DUF4220" evidence="2">
    <location>
        <begin position="63"/>
        <end position="199"/>
    </location>
</feature>
<evidence type="ECO:0000256" key="1">
    <source>
        <dbReference type="SAM" id="Phobius"/>
    </source>
</evidence>
<comment type="caution">
    <text evidence="3">The sequence shown here is derived from an EMBL/GenBank/DDBJ whole genome shotgun (WGS) entry which is preliminary data.</text>
</comment>
<sequence length="201" mass="23035">MLNLENLWNVLEIRVLVISSLSLQILLLGLAGFRKHAISSRRATSTTYSWKGPWNLIFHKFLWLLYLLADYVATVALEYLPKRKINNEKETQHLLLLWAPFFLLHLSGQDTITALSVEDNELWARHLLTLLSQVALALYHYFSANLKVVTLWPPAAIMFTVALFKYGERIVSLQRASMSALRSSMITKPDPGPNYAKLLRI</sequence>
<dbReference type="Proteomes" id="UP001210211">
    <property type="component" value="Unassembled WGS sequence"/>
</dbReference>
<dbReference type="EMBL" id="JAMRDG010000001">
    <property type="protein sequence ID" value="KAJ3705232.1"/>
    <property type="molecule type" value="Genomic_DNA"/>
</dbReference>
<gene>
    <name evidence="3" type="ORF">LUZ61_008937</name>
</gene>
<keyword evidence="1" id="KW-1133">Transmembrane helix</keyword>
<dbReference type="AlphaFoldDB" id="A0AAD5ZWG5"/>
<dbReference type="Pfam" id="PF13968">
    <property type="entry name" value="DUF4220"/>
    <property type="match status" value="1"/>
</dbReference>
<dbReference type="PANTHER" id="PTHR31325">
    <property type="entry name" value="OS01G0798800 PROTEIN-RELATED"/>
    <property type="match status" value="1"/>
</dbReference>
<feature type="transmembrane region" description="Helical" evidence="1">
    <location>
        <begin position="54"/>
        <end position="74"/>
    </location>
</feature>
<dbReference type="InterPro" id="IPR025315">
    <property type="entry name" value="DUF4220"/>
</dbReference>
<name>A0AAD5ZWG5_9POAL</name>
<keyword evidence="4" id="KW-1185">Reference proteome</keyword>
<evidence type="ECO:0000259" key="2">
    <source>
        <dbReference type="Pfam" id="PF13968"/>
    </source>
</evidence>
<feature type="transmembrane region" description="Helical" evidence="1">
    <location>
        <begin position="13"/>
        <end position="33"/>
    </location>
</feature>
<feature type="transmembrane region" description="Helical" evidence="1">
    <location>
        <begin position="148"/>
        <end position="167"/>
    </location>
</feature>
<keyword evidence="1" id="KW-0812">Transmembrane</keyword>
<protein>
    <recommendedName>
        <fullName evidence="2">DUF4220 domain-containing protein</fullName>
    </recommendedName>
</protein>
<reference evidence="3 4" key="1">
    <citation type="journal article" date="2022" name="Cell">
        <title>Repeat-based holocentromeres influence genome architecture and karyotype evolution.</title>
        <authorList>
            <person name="Hofstatter P.G."/>
            <person name="Thangavel G."/>
            <person name="Lux T."/>
            <person name="Neumann P."/>
            <person name="Vondrak T."/>
            <person name="Novak P."/>
            <person name="Zhang M."/>
            <person name="Costa L."/>
            <person name="Castellani M."/>
            <person name="Scott A."/>
            <person name="Toegelov H."/>
            <person name="Fuchs J."/>
            <person name="Mata-Sucre Y."/>
            <person name="Dias Y."/>
            <person name="Vanzela A.L.L."/>
            <person name="Huettel B."/>
            <person name="Almeida C.C.S."/>
            <person name="Simkova H."/>
            <person name="Souza G."/>
            <person name="Pedrosa-Harand A."/>
            <person name="Macas J."/>
            <person name="Mayer K.F.X."/>
            <person name="Houben A."/>
            <person name="Marques A."/>
        </authorList>
    </citation>
    <scope>NUCLEOTIDE SEQUENCE [LARGE SCALE GENOMIC DNA]</scope>
    <source>
        <strain evidence="3">RhyTen1mFocal</strain>
    </source>
</reference>
<keyword evidence="1" id="KW-0472">Membrane</keyword>